<reference evidence="1" key="1">
    <citation type="submission" date="2023-03" db="EMBL/GenBank/DDBJ databases">
        <title>Massive genome expansion in bonnet fungi (Mycena s.s.) driven by repeated elements and novel gene families across ecological guilds.</title>
        <authorList>
            <consortium name="Lawrence Berkeley National Laboratory"/>
            <person name="Harder C.B."/>
            <person name="Miyauchi S."/>
            <person name="Viragh M."/>
            <person name="Kuo A."/>
            <person name="Thoen E."/>
            <person name="Andreopoulos B."/>
            <person name="Lu D."/>
            <person name="Skrede I."/>
            <person name="Drula E."/>
            <person name="Henrissat B."/>
            <person name="Morin E."/>
            <person name="Kohler A."/>
            <person name="Barry K."/>
            <person name="LaButti K."/>
            <person name="Morin E."/>
            <person name="Salamov A."/>
            <person name="Lipzen A."/>
            <person name="Mereny Z."/>
            <person name="Hegedus B."/>
            <person name="Baldrian P."/>
            <person name="Stursova M."/>
            <person name="Weitz H."/>
            <person name="Taylor A."/>
            <person name="Grigoriev I.V."/>
            <person name="Nagy L.G."/>
            <person name="Martin F."/>
            <person name="Kauserud H."/>
        </authorList>
    </citation>
    <scope>NUCLEOTIDE SEQUENCE</scope>
    <source>
        <strain evidence="1">CBHHK182m</strain>
    </source>
</reference>
<dbReference type="Proteomes" id="UP001215598">
    <property type="component" value="Unassembled WGS sequence"/>
</dbReference>
<dbReference type="EMBL" id="JARKIB010000240">
    <property type="protein sequence ID" value="KAJ7720446.1"/>
    <property type="molecule type" value="Genomic_DNA"/>
</dbReference>
<keyword evidence="2" id="KW-1185">Reference proteome</keyword>
<proteinExistence type="predicted"/>
<protein>
    <submittedName>
        <fullName evidence="1">Uncharacterized protein</fullName>
    </submittedName>
</protein>
<comment type="caution">
    <text evidence="1">The sequence shown here is derived from an EMBL/GenBank/DDBJ whole genome shotgun (WGS) entry which is preliminary data.</text>
</comment>
<dbReference type="AlphaFoldDB" id="A0AAD7HGU7"/>
<evidence type="ECO:0000313" key="2">
    <source>
        <dbReference type="Proteomes" id="UP001215598"/>
    </source>
</evidence>
<organism evidence="1 2">
    <name type="scientific">Mycena metata</name>
    <dbReference type="NCBI Taxonomy" id="1033252"/>
    <lineage>
        <taxon>Eukaryota</taxon>
        <taxon>Fungi</taxon>
        <taxon>Dikarya</taxon>
        <taxon>Basidiomycota</taxon>
        <taxon>Agaricomycotina</taxon>
        <taxon>Agaricomycetes</taxon>
        <taxon>Agaricomycetidae</taxon>
        <taxon>Agaricales</taxon>
        <taxon>Marasmiineae</taxon>
        <taxon>Mycenaceae</taxon>
        <taxon>Mycena</taxon>
    </lineage>
</organism>
<evidence type="ECO:0000313" key="1">
    <source>
        <dbReference type="EMBL" id="KAJ7720446.1"/>
    </source>
</evidence>
<gene>
    <name evidence="1" type="ORF">B0H16DRAFT_1474434</name>
</gene>
<sequence>MLRSFLASVTRRACISALFRACSGTRRDHQNCSAYRYAKFLSLATSLLPSQIHKLTKLTSTPEANESPGRPREIKYSLKALFGYPHEELEATKEVVRESRVQIGGSKNESLAAFLSFKEDATLIFSVRGRNAASAETNPHLPNERKLAGFARITGRENPRTYPKYSQFVVQELRECIRAEAEALNLFMAEVNVAIAPKSLFENRLPRLNIIVYAIRFLLAWQDSPDFDDVPSLLDFATALEIHQKLMIEKVANSTLTHHEKLSGENILCWHEYQNSDSNIRAVYTELILQYCEYDIYRLWTSDPPQTADTTLRLCGYFTRLNPLYLKAGRHSSRLFHHHLTGEEEKALHEHGVDCCAFVSDSCDWAITHQLPGQTLAEVFQTLQFKAAFPCKVSLSTLRETMDDYMSVVEGMSETLHVLLPPELMG</sequence>
<accession>A0AAD7HGU7</accession>
<name>A0AAD7HGU7_9AGAR</name>